<sequence>SMAFLDRARRAQDEFDGRLRTVGHGKYGRILRMARRPTSEEYVRVLQVTFLGAVVIGLTGFALYIFFTQAGPWLWANFFGGL</sequence>
<dbReference type="GO" id="GO:0008320">
    <property type="term" value="F:protein transmembrane transporter activity"/>
    <property type="evidence" value="ECO:0007669"/>
    <property type="project" value="InterPro"/>
</dbReference>
<protein>
    <submittedName>
        <fullName evidence="2">Protein translocase subunit Sss1</fullName>
    </submittedName>
</protein>
<organism evidence="2">
    <name type="scientific">mine drainage metagenome</name>
    <dbReference type="NCBI Taxonomy" id="410659"/>
    <lineage>
        <taxon>unclassified sequences</taxon>
        <taxon>metagenomes</taxon>
        <taxon>ecological metagenomes</taxon>
    </lineage>
</organism>
<dbReference type="Gene3D" id="1.20.5.820">
    <property type="entry name" value="Preprotein translocase SecE subunit"/>
    <property type="match status" value="1"/>
</dbReference>
<keyword evidence="1" id="KW-0472">Membrane</keyword>
<proteinExistence type="predicted"/>
<evidence type="ECO:0000256" key="1">
    <source>
        <dbReference type="SAM" id="Phobius"/>
    </source>
</evidence>
<dbReference type="SUPFAM" id="SSF103456">
    <property type="entry name" value="Preprotein translocase SecE subunit"/>
    <property type="match status" value="1"/>
</dbReference>
<name>T0ZYE5_9ZZZZ</name>
<keyword evidence="1" id="KW-0812">Transmembrane</keyword>
<reference evidence="2" key="1">
    <citation type="submission" date="2013-08" db="EMBL/GenBank/DDBJ databases">
        <authorList>
            <person name="Mendez C."/>
            <person name="Richter M."/>
            <person name="Ferrer M."/>
            <person name="Sanchez J."/>
        </authorList>
    </citation>
    <scope>NUCLEOTIDE SEQUENCE</scope>
</reference>
<dbReference type="GO" id="GO:0016020">
    <property type="term" value="C:membrane"/>
    <property type="evidence" value="ECO:0007669"/>
    <property type="project" value="InterPro"/>
</dbReference>
<keyword evidence="1" id="KW-1133">Transmembrane helix</keyword>
<reference evidence="2" key="2">
    <citation type="journal article" date="2014" name="ISME J.">
        <title>Microbial stratification in low pH oxic and suboxic macroscopic growths along an acid mine drainage.</title>
        <authorList>
            <person name="Mendez-Garcia C."/>
            <person name="Mesa V."/>
            <person name="Sprenger R.R."/>
            <person name="Richter M."/>
            <person name="Diez M.S."/>
            <person name="Solano J."/>
            <person name="Bargiela R."/>
            <person name="Golyshina O.V."/>
            <person name="Manteca A."/>
            <person name="Ramos J.L."/>
            <person name="Gallego J.R."/>
            <person name="Llorente I."/>
            <person name="Martins Dos Santos V.A."/>
            <person name="Jensen O.N."/>
            <person name="Pelaez A.I."/>
            <person name="Sanchez J."/>
            <person name="Ferrer M."/>
        </authorList>
    </citation>
    <scope>NUCLEOTIDE SEQUENCE</scope>
</reference>
<dbReference type="EMBL" id="AUZY01011348">
    <property type="protein sequence ID" value="EQD34955.1"/>
    <property type="molecule type" value="Genomic_DNA"/>
</dbReference>
<dbReference type="InterPro" id="IPR023391">
    <property type="entry name" value="Prot_translocase_SecE_dom_sf"/>
</dbReference>
<accession>T0ZYE5</accession>
<evidence type="ECO:0000313" key="2">
    <source>
        <dbReference type="EMBL" id="EQD34955.1"/>
    </source>
</evidence>
<feature type="non-terminal residue" evidence="2">
    <location>
        <position position="1"/>
    </location>
</feature>
<feature type="transmembrane region" description="Helical" evidence="1">
    <location>
        <begin position="42"/>
        <end position="67"/>
    </location>
</feature>
<comment type="caution">
    <text evidence="2">The sequence shown here is derived from an EMBL/GenBank/DDBJ whole genome shotgun (WGS) entry which is preliminary data.</text>
</comment>
<dbReference type="InterPro" id="IPR008158">
    <property type="entry name" value="Translocase_Sec61-g"/>
</dbReference>
<dbReference type="AlphaFoldDB" id="T0ZYE5"/>
<dbReference type="NCBIfam" id="TIGR00327">
    <property type="entry name" value="secE_euk_arch"/>
    <property type="match status" value="1"/>
</dbReference>
<gene>
    <name evidence="2" type="ORF">B1B_17007</name>
</gene>